<keyword evidence="5 7" id="KW-1015">Disulfide bond</keyword>
<dbReference type="CDD" id="cd03019">
    <property type="entry name" value="DsbA_DsbA"/>
    <property type="match status" value="1"/>
</dbReference>
<dbReference type="InterPro" id="IPR050824">
    <property type="entry name" value="Thiol_disulfide_DsbA"/>
</dbReference>
<dbReference type="AlphaFoldDB" id="I1E076"/>
<dbReference type="GO" id="GO:0016491">
    <property type="term" value="F:oxidoreductase activity"/>
    <property type="evidence" value="ECO:0007669"/>
    <property type="project" value="InterPro"/>
</dbReference>
<comment type="similarity">
    <text evidence="2">Belongs to the thioredoxin family. DsbA subfamily.</text>
</comment>
<dbReference type="PROSITE" id="PS51352">
    <property type="entry name" value="THIOREDOXIN_2"/>
    <property type="match status" value="1"/>
</dbReference>
<evidence type="ECO:0000256" key="3">
    <source>
        <dbReference type="ARBA" id="ARBA00022729"/>
    </source>
</evidence>
<dbReference type="InterPro" id="IPR023205">
    <property type="entry name" value="DsbA/DsbL"/>
</dbReference>
<evidence type="ECO:0000256" key="4">
    <source>
        <dbReference type="ARBA" id="ARBA00022764"/>
    </source>
</evidence>
<dbReference type="STRING" id="562729.RNAN_2710"/>
<evidence type="ECO:0000256" key="2">
    <source>
        <dbReference type="ARBA" id="ARBA00005791"/>
    </source>
</evidence>
<dbReference type="GO" id="GO:0042597">
    <property type="term" value="C:periplasmic space"/>
    <property type="evidence" value="ECO:0007669"/>
    <property type="project" value="UniProtKB-SubCell"/>
</dbReference>
<keyword evidence="3 9" id="KW-0732">Signal</keyword>
<feature type="signal peptide" evidence="9">
    <location>
        <begin position="1"/>
        <end position="20"/>
    </location>
</feature>
<dbReference type="Pfam" id="PF01323">
    <property type="entry name" value="DSBA"/>
    <property type="match status" value="1"/>
</dbReference>
<feature type="disulfide bond" description="Redox-active" evidence="8">
    <location>
        <begin position="53"/>
        <end position="56"/>
    </location>
</feature>
<evidence type="ECO:0000256" key="9">
    <source>
        <dbReference type="SAM" id="SignalP"/>
    </source>
</evidence>
<evidence type="ECO:0000259" key="10">
    <source>
        <dbReference type="PROSITE" id="PS51352"/>
    </source>
</evidence>
<feature type="domain" description="Thioredoxin" evidence="10">
    <location>
        <begin position="12"/>
        <end position="208"/>
    </location>
</feature>
<name>I1E076_9GAMM</name>
<gene>
    <name evidence="11" type="primary">dsbA</name>
    <name evidence="11" type="ORF">RNAN_2710</name>
</gene>
<keyword evidence="12" id="KW-1185">Reference proteome</keyword>
<evidence type="ECO:0000313" key="12">
    <source>
        <dbReference type="Proteomes" id="UP000004374"/>
    </source>
</evidence>
<dbReference type="PANTHER" id="PTHR35891:SF2">
    <property type="entry name" value="THIOL:DISULFIDE INTERCHANGE PROTEIN DSBA"/>
    <property type="match status" value="1"/>
</dbReference>
<keyword evidence="6" id="KW-0676">Redox-active center</keyword>
<evidence type="ECO:0000256" key="7">
    <source>
        <dbReference type="PIRNR" id="PIRNR001488"/>
    </source>
</evidence>
<reference evidence="11 12" key="1">
    <citation type="journal article" date="2012" name="J. Bacteriol.">
        <title>Genome Sequence of the Protease-Producing Bacterium Rheinheimera nanhaiensis E407-8T, Isolated from Deep-Sea Sediment of the South China Sea.</title>
        <authorList>
            <person name="Zhang X.-Y."/>
            <person name="Zhang Y.-J."/>
            <person name="Qin Q.-L."/>
            <person name="Xie B.-B."/>
            <person name="Chen X.-L."/>
            <person name="Zhou B.-C."/>
            <person name="Zhang Y.-Z."/>
        </authorList>
    </citation>
    <scope>NUCLEOTIDE SEQUENCE [LARGE SCALE GENOMIC DNA]</scope>
    <source>
        <strain evidence="11 12">E407-8</strain>
    </source>
</reference>
<keyword evidence="4 7" id="KW-0574">Periplasm</keyword>
<dbReference type="PIRSF" id="PIRSF001488">
    <property type="entry name" value="Tdi_protein"/>
    <property type="match status" value="1"/>
</dbReference>
<proteinExistence type="inferred from homology"/>
<accession>I1E076</accession>
<comment type="caution">
    <text evidence="11">The sequence shown here is derived from an EMBL/GenBank/DDBJ whole genome shotgun (WGS) entry which is preliminary data.</text>
</comment>
<dbReference type="PANTHER" id="PTHR35891">
    <property type="entry name" value="THIOL:DISULFIDE INTERCHANGE PROTEIN DSBA"/>
    <property type="match status" value="1"/>
</dbReference>
<dbReference type="EMBL" id="BAFK01000016">
    <property type="protein sequence ID" value="GAB59704.1"/>
    <property type="molecule type" value="Genomic_DNA"/>
</dbReference>
<dbReference type="SUPFAM" id="SSF52833">
    <property type="entry name" value="Thioredoxin-like"/>
    <property type="match status" value="1"/>
</dbReference>
<dbReference type="Gene3D" id="3.40.30.10">
    <property type="entry name" value="Glutaredoxin"/>
    <property type="match status" value="1"/>
</dbReference>
<sequence length="215" mass="23817">MKKLLSVIAVALMLPLAACADSAPKFEQGKHYEVVAEQVTAKPEVKEYFSFYCGGCNAFEPVAQNLAKNLPEGVEFKKVHVDFIRAASPELQNALARAYLVAKNLGKGDQVANAIFNQIHRARAPFSNENDIRNLVLVHDIDGETFDKAMKSFSIRGAANQMKKEQDELSNRRVLTGVPLLIVNGKYKINNAALSQRNLSAELQQLVEYLLQKDA</sequence>
<dbReference type="InterPro" id="IPR036249">
    <property type="entry name" value="Thioredoxin-like_sf"/>
</dbReference>
<protein>
    <recommendedName>
        <fullName evidence="7">Thiol:disulfide interchange protein</fullName>
    </recommendedName>
</protein>
<evidence type="ECO:0000256" key="8">
    <source>
        <dbReference type="PIRSR" id="PIRSR001488-1"/>
    </source>
</evidence>
<evidence type="ECO:0000256" key="1">
    <source>
        <dbReference type="ARBA" id="ARBA00004418"/>
    </source>
</evidence>
<evidence type="ECO:0000256" key="5">
    <source>
        <dbReference type="ARBA" id="ARBA00023157"/>
    </source>
</evidence>
<comment type="subcellular location">
    <subcellularLocation>
        <location evidence="1 7">Periplasm</location>
    </subcellularLocation>
</comment>
<dbReference type="OrthoDB" id="9784896at2"/>
<dbReference type="InterPro" id="IPR013766">
    <property type="entry name" value="Thioredoxin_domain"/>
</dbReference>
<feature type="chain" id="PRO_5003639653" description="Thiol:disulfide interchange protein" evidence="9">
    <location>
        <begin position="21"/>
        <end position="215"/>
    </location>
</feature>
<dbReference type="RefSeq" id="WP_008222532.1">
    <property type="nucleotide sequence ID" value="NZ_BAFK01000016.1"/>
</dbReference>
<organism evidence="11 12">
    <name type="scientific">Rheinheimera nanhaiensis E407-8</name>
    <dbReference type="NCBI Taxonomy" id="562729"/>
    <lineage>
        <taxon>Bacteria</taxon>
        <taxon>Pseudomonadati</taxon>
        <taxon>Pseudomonadota</taxon>
        <taxon>Gammaproteobacteria</taxon>
        <taxon>Chromatiales</taxon>
        <taxon>Chromatiaceae</taxon>
        <taxon>Rheinheimera</taxon>
    </lineage>
</organism>
<dbReference type="Proteomes" id="UP000004374">
    <property type="component" value="Unassembled WGS sequence"/>
</dbReference>
<evidence type="ECO:0000313" key="11">
    <source>
        <dbReference type="EMBL" id="GAB59704.1"/>
    </source>
</evidence>
<dbReference type="InterPro" id="IPR001853">
    <property type="entry name" value="DSBA-like_thioredoxin_dom"/>
</dbReference>
<evidence type="ECO:0000256" key="6">
    <source>
        <dbReference type="ARBA" id="ARBA00023284"/>
    </source>
</evidence>